<feature type="compositionally biased region" description="Basic residues" evidence="1">
    <location>
        <begin position="153"/>
        <end position="165"/>
    </location>
</feature>
<dbReference type="EMBL" id="KV919065">
    <property type="protein sequence ID" value="OSX72368.1"/>
    <property type="molecule type" value="Genomic_DNA"/>
</dbReference>
<evidence type="ECO:0000313" key="2">
    <source>
        <dbReference type="EMBL" id="OSX72368.1"/>
    </source>
</evidence>
<feature type="compositionally biased region" description="Basic residues" evidence="1">
    <location>
        <begin position="80"/>
        <end position="97"/>
    </location>
</feature>
<feature type="region of interest" description="Disordered" evidence="1">
    <location>
        <begin position="141"/>
        <end position="188"/>
    </location>
</feature>
<sequence length="301" mass="31384">MLFRLQDEAPAAGGAVHLLMGNHELLSSMGAIHYAAGSNPRQAEHYGLSFEALNFAGPLLPPPPAGRPGPPPTCGAPLRPKPKKSSRPSPSGRRRPPPARAAASRPHRGLPADAGAQPPPLRRRRCRRRCLCARAPRRPPLCPAVDGHGGARPARRRRRGARRPQRCGGGGAVGGRPPGCGRRGGAVARPGRVGAHVGRAATVGAGRVPPRRAAAVTRRVVAGHWPHHPGWGHHAPLWRPRVVCGRWHEPRDGGGEPAALEFGRAPGGRGMEAPRVLHAGDIWARAEVGVAAGGGSRAAGG</sequence>
<evidence type="ECO:0000256" key="1">
    <source>
        <dbReference type="SAM" id="MobiDB-lite"/>
    </source>
</evidence>
<feature type="compositionally biased region" description="Pro residues" evidence="1">
    <location>
        <begin position="59"/>
        <end position="74"/>
    </location>
</feature>
<name>A0A1X6NUS3_PORUM</name>
<organism evidence="2 3">
    <name type="scientific">Porphyra umbilicalis</name>
    <name type="common">Purple laver</name>
    <name type="synonym">Red alga</name>
    <dbReference type="NCBI Taxonomy" id="2786"/>
    <lineage>
        <taxon>Eukaryota</taxon>
        <taxon>Rhodophyta</taxon>
        <taxon>Bangiophyceae</taxon>
        <taxon>Bangiales</taxon>
        <taxon>Bangiaceae</taxon>
        <taxon>Porphyra</taxon>
    </lineage>
</organism>
<keyword evidence="3" id="KW-1185">Reference proteome</keyword>
<reference evidence="2 3" key="1">
    <citation type="submission" date="2017-03" db="EMBL/GenBank/DDBJ databases">
        <title>WGS assembly of Porphyra umbilicalis.</title>
        <authorList>
            <person name="Brawley S.H."/>
            <person name="Blouin N.A."/>
            <person name="Ficko-Blean E."/>
            <person name="Wheeler G.L."/>
            <person name="Lohr M."/>
            <person name="Goodson H.V."/>
            <person name="Jenkins J.W."/>
            <person name="Blaby-Haas C.E."/>
            <person name="Helliwell K.E."/>
            <person name="Chan C."/>
            <person name="Marriage T."/>
            <person name="Bhattacharya D."/>
            <person name="Klein A.S."/>
            <person name="Badis Y."/>
            <person name="Brodie J."/>
            <person name="Cao Y."/>
            <person name="Collen J."/>
            <person name="Dittami S.M."/>
            <person name="Gachon C.M."/>
            <person name="Green B.R."/>
            <person name="Karpowicz S."/>
            <person name="Kim J.W."/>
            <person name="Kudahl U."/>
            <person name="Lin S."/>
            <person name="Michel G."/>
            <person name="Mittag M."/>
            <person name="Olson B.J."/>
            <person name="Pangilinan J."/>
            <person name="Peng Y."/>
            <person name="Qiu H."/>
            <person name="Shu S."/>
            <person name="Singer J.T."/>
            <person name="Smith A.G."/>
            <person name="Sprecher B.N."/>
            <person name="Wagner V."/>
            <person name="Wang W."/>
            <person name="Wang Z.-Y."/>
            <person name="Yan J."/>
            <person name="Yarish C."/>
            <person name="Zoeuner-Riek S."/>
            <person name="Zhuang Y."/>
            <person name="Zou Y."/>
            <person name="Lindquist E.A."/>
            <person name="Grimwood J."/>
            <person name="Barry K."/>
            <person name="Rokhsar D.S."/>
            <person name="Schmutz J."/>
            <person name="Stiller J.W."/>
            <person name="Grossman A.R."/>
            <person name="Prochnik S.E."/>
        </authorList>
    </citation>
    <scope>NUCLEOTIDE SEQUENCE [LARGE SCALE GENOMIC DNA]</scope>
    <source>
        <strain evidence="2">4086291</strain>
    </source>
</reference>
<dbReference type="AlphaFoldDB" id="A0A1X6NUS3"/>
<evidence type="ECO:0000313" key="3">
    <source>
        <dbReference type="Proteomes" id="UP000218209"/>
    </source>
</evidence>
<feature type="region of interest" description="Disordered" evidence="1">
    <location>
        <begin position="59"/>
        <end position="121"/>
    </location>
</feature>
<dbReference type="Gene3D" id="3.60.21.10">
    <property type="match status" value="1"/>
</dbReference>
<dbReference type="Proteomes" id="UP000218209">
    <property type="component" value="Unassembled WGS sequence"/>
</dbReference>
<accession>A0A1X6NUS3</accession>
<proteinExistence type="predicted"/>
<feature type="compositionally biased region" description="Gly residues" evidence="1">
    <location>
        <begin position="167"/>
        <end position="184"/>
    </location>
</feature>
<dbReference type="InterPro" id="IPR029052">
    <property type="entry name" value="Metallo-depent_PP-like"/>
</dbReference>
<gene>
    <name evidence="2" type="ORF">BU14_0442s0003</name>
</gene>
<dbReference type="OrthoDB" id="5976022at2759"/>
<protein>
    <submittedName>
        <fullName evidence="2">Uncharacterized protein</fullName>
    </submittedName>
</protein>